<dbReference type="InterPro" id="IPR052035">
    <property type="entry name" value="ZnF_BED_domain_contain"/>
</dbReference>
<proteinExistence type="predicted"/>
<keyword evidence="2" id="KW-0479">Metal-binding</keyword>
<dbReference type="InterPro" id="IPR012337">
    <property type="entry name" value="RNaseH-like_sf"/>
</dbReference>
<evidence type="ECO:0000256" key="6">
    <source>
        <dbReference type="SAM" id="MobiDB-lite"/>
    </source>
</evidence>
<dbReference type="SUPFAM" id="SSF53098">
    <property type="entry name" value="Ribonuclease H-like"/>
    <property type="match status" value="1"/>
</dbReference>
<evidence type="ECO:0000256" key="5">
    <source>
        <dbReference type="ARBA" id="ARBA00023242"/>
    </source>
</evidence>
<dbReference type="GO" id="GO:0005634">
    <property type="term" value="C:nucleus"/>
    <property type="evidence" value="ECO:0007669"/>
    <property type="project" value="UniProtKB-SubCell"/>
</dbReference>
<dbReference type="PANTHER" id="PTHR46481:SF10">
    <property type="entry name" value="ZINC FINGER BED DOMAIN-CONTAINING PROTEIN 39"/>
    <property type="match status" value="1"/>
</dbReference>
<dbReference type="AlphaFoldDB" id="A0A0L6UVC2"/>
<keyword evidence="3" id="KW-0863">Zinc-finger</keyword>
<evidence type="ECO:0000256" key="4">
    <source>
        <dbReference type="ARBA" id="ARBA00022833"/>
    </source>
</evidence>
<keyword evidence="5" id="KW-0539">Nucleus</keyword>
<reference evidence="7 8" key="1">
    <citation type="submission" date="2015-08" db="EMBL/GenBank/DDBJ databases">
        <title>Next Generation Sequencing and Analysis of the Genome of Puccinia sorghi L Schw, the Causal Agent of Maize Common Rust.</title>
        <authorList>
            <person name="Rochi L."/>
            <person name="Burguener G."/>
            <person name="Darino M."/>
            <person name="Turjanski A."/>
            <person name="Kreff E."/>
            <person name="Dieguez M.J."/>
            <person name="Sacco F."/>
        </authorList>
    </citation>
    <scope>NUCLEOTIDE SEQUENCE [LARGE SCALE GENOMIC DNA]</scope>
    <source>
        <strain evidence="7 8">RO10H11247</strain>
    </source>
</reference>
<evidence type="ECO:0000313" key="7">
    <source>
        <dbReference type="EMBL" id="KNZ52473.1"/>
    </source>
</evidence>
<comment type="caution">
    <text evidence="7">The sequence shown here is derived from an EMBL/GenBank/DDBJ whole genome shotgun (WGS) entry which is preliminary data.</text>
</comment>
<evidence type="ECO:0008006" key="9">
    <source>
        <dbReference type="Google" id="ProtNLM"/>
    </source>
</evidence>
<name>A0A0L6UVC2_9BASI</name>
<evidence type="ECO:0000256" key="2">
    <source>
        <dbReference type="ARBA" id="ARBA00022723"/>
    </source>
</evidence>
<dbReference type="VEuPathDB" id="FungiDB:VP01_3561g5"/>
<dbReference type="EMBL" id="LAVV01008570">
    <property type="protein sequence ID" value="KNZ52473.1"/>
    <property type="molecule type" value="Genomic_DNA"/>
</dbReference>
<evidence type="ECO:0000256" key="3">
    <source>
        <dbReference type="ARBA" id="ARBA00022771"/>
    </source>
</evidence>
<organism evidence="7 8">
    <name type="scientific">Puccinia sorghi</name>
    <dbReference type="NCBI Taxonomy" id="27349"/>
    <lineage>
        <taxon>Eukaryota</taxon>
        <taxon>Fungi</taxon>
        <taxon>Dikarya</taxon>
        <taxon>Basidiomycota</taxon>
        <taxon>Pucciniomycotina</taxon>
        <taxon>Pucciniomycetes</taxon>
        <taxon>Pucciniales</taxon>
        <taxon>Pucciniaceae</taxon>
        <taxon>Puccinia</taxon>
    </lineage>
</organism>
<accession>A0A0L6UVC2</accession>
<evidence type="ECO:0000256" key="1">
    <source>
        <dbReference type="ARBA" id="ARBA00004123"/>
    </source>
</evidence>
<gene>
    <name evidence="7" type="ORF">VP01_3561g5</name>
</gene>
<dbReference type="Proteomes" id="UP000037035">
    <property type="component" value="Unassembled WGS sequence"/>
</dbReference>
<keyword evidence="4" id="KW-0862">Zinc</keyword>
<keyword evidence="8" id="KW-1185">Reference proteome</keyword>
<dbReference type="PANTHER" id="PTHR46481">
    <property type="entry name" value="ZINC FINGER BED DOMAIN-CONTAINING PROTEIN 4"/>
    <property type="match status" value="1"/>
</dbReference>
<evidence type="ECO:0000313" key="8">
    <source>
        <dbReference type="Proteomes" id="UP000037035"/>
    </source>
</evidence>
<sequence length="210" mass="23255">MPLINVINQSTIATHTLRVFIQSKENIESKILKKQKLISFTQDAWMAPDSTAFMGMTAHYINSDFTIHNLTVAVPHIQGTHTGEKFAEIFHDILKKYDIVDQLHPIMAENALVNTKMATELHLRVPSFNTKLNLLGCLAHVINLAAKIGISMLGPINEPHDGEPPSTHDMDRDGIQNPMDISFVTSPANGADINSKPRPIELGTLFTPMP</sequence>
<dbReference type="GO" id="GO:0008270">
    <property type="term" value="F:zinc ion binding"/>
    <property type="evidence" value="ECO:0007669"/>
    <property type="project" value="UniProtKB-KW"/>
</dbReference>
<feature type="region of interest" description="Disordered" evidence="6">
    <location>
        <begin position="187"/>
        <end position="210"/>
    </location>
</feature>
<dbReference type="OrthoDB" id="3250324at2759"/>
<protein>
    <recommendedName>
        <fullName evidence="9">DUF659 domain-containing protein</fullName>
    </recommendedName>
</protein>
<comment type="subcellular location">
    <subcellularLocation>
        <location evidence="1">Nucleus</location>
    </subcellularLocation>
</comment>